<dbReference type="CDD" id="cd06171">
    <property type="entry name" value="Sigma70_r4"/>
    <property type="match status" value="1"/>
</dbReference>
<organism evidence="7 8">
    <name type="scientific">Erysipelothrix larvae</name>
    <dbReference type="NCBI Taxonomy" id="1514105"/>
    <lineage>
        <taxon>Bacteria</taxon>
        <taxon>Bacillati</taxon>
        <taxon>Bacillota</taxon>
        <taxon>Erysipelotrichia</taxon>
        <taxon>Erysipelotrichales</taxon>
        <taxon>Erysipelotrichaceae</taxon>
        <taxon>Erysipelothrix</taxon>
    </lineage>
</organism>
<accession>A0A0X8GYF4</accession>
<dbReference type="InterPro" id="IPR013324">
    <property type="entry name" value="RNA_pol_sigma_r3/r4-like"/>
</dbReference>
<dbReference type="NCBIfam" id="TIGR02937">
    <property type="entry name" value="sigma70-ECF"/>
    <property type="match status" value="1"/>
</dbReference>
<dbReference type="SUPFAM" id="SSF88946">
    <property type="entry name" value="Sigma2 domain of RNA polymerase sigma factors"/>
    <property type="match status" value="1"/>
</dbReference>
<dbReference type="Proteomes" id="UP000063781">
    <property type="component" value="Chromosome"/>
</dbReference>
<dbReference type="KEGG" id="erl:AOC36_01515"/>
<sequence length="161" mass="19080">MPFDKDREVVEMYKSVVYGIALVRVKGATDADDIFQEVFMAYFKRPRVFLNEGHRKGWLIKTTMICCQNYIKNKRSYETLDEEHISAPIKHETHQEVIDALFSLDETVRTVIYLYYFEDYKTKEIASLLGRKESTVRMQMKRGRASLKAILEESNDEEERY</sequence>
<dbReference type="InterPro" id="IPR014284">
    <property type="entry name" value="RNA_pol_sigma-70_dom"/>
</dbReference>
<dbReference type="Pfam" id="PF08281">
    <property type="entry name" value="Sigma70_r4_2"/>
    <property type="match status" value="1"/>
</dbReference>
<dbReference type="GO" id="GO:0006352">
    <property type="term" value="P:DNA-templated transcription initiation"/>
    <property type="evidence" value="ECO:0007669"/>
    <property type="project" value="InterPro"/>
</dbReference>
<keyword evidence="3" id="KW-0731">Sigma factor</keyword>
<protein>
    <recommendedName>
        <fullName evidence="9">RNA polymerase subunit sigma-24</fullName>
    </recommendedName>
</protein>
<dbReference type="InterPro" id="IPR036388">
    <property type="entry name" value="WH-like_DNA-bd_sf"/>
</dbReference>
<dbReference type="SUPFAM" id="SSF88659">
    <property type="entry name" value="Sigma3 and sigma4 domains of RNA polymerase sigma factors"/>
    <property type="match status" value="1"/>
</dbReference>
<dbReference type="Pfam" id="PF04542">
    <property type="entry name" value="Sigma70_r2"/>
    <property type="match status" value="1"/>
</dbReference>
<name>A0A0X8GYF4_9FIRM</name>
<keyword evidence="2" id="KW-0805">Transcription regulation</keyword>
<gene>
    <name evidence="7" type="ORF">AOC36_01515</name>
</gene>
<evidence type="ECO:0008006" key="9">
    <source>
        <dbReference type="Google" id="ProtNLM"/>
    </source>
</evidence>
<evidence type="ECO:0000256" key="2">
    <source>
        <dbReference type="ARBA" id="ARBA00023015"/>
    </source>
</evidence>
<dbReference type="RefSeq" id="WP_067630436.1">
    <property type="nucleotide sequence ID" value="NZ_CP013213.1"/>
</dbReference>
<evidence type="ECO:0000259" key="6">
    <source>
        <dbReference type="Pfam" id="PF08281"/>
    </source>
</evidence>
<dbReference type="GO" id="GO:0016987">
    <property type="term" value="F:sigma factor activity"/>
    <property type="evidence" value="ECO:0007669"/>
    <property type="project" value="UniProtKB-KW"/>
</dbReference>
<dbReference type="InterPro" id="IPR007627">
    <property type="entry name" value="RNA_pol_sigma70_r2"/>
</dbReference>
<dbReference type="PANTHER" id="PTHR43133">
    <property type="entry name" value="RNA POLYMERASE ECF-TYPE SIGMA FACTO"/>
    <property type="match status" value="1"/>
</dbReference>
<evidence type="ECO:0000256" key="4">
    <source>
        <dbReference type="ARBA" id="ARBA00023163"/>
    </source>
</evidence>
<proteinExistence type="inferred from homology"/>
<evidence type="ECO:0000256" key="1">
    <source>
        <dbReference type="ARBA" id="ARBA00010641"/>
    </source>
</evidence>
<dbReference type="OrthoDB" id="9795666at2"/>
<dbReference type="Gene3D" id="1.10.1740.10">
    <property type="match status" value="1"/>
</dbReference>
<dbReference type="InterPro" id="IPR013325">
    <property type="entry name" value="RNA_pol_sigma_r2"/>
</dbReference>
<dbReference type="Gene3D" id="1.10.10.10">
    <property type="entry name" value="Winged helix-like DNA-binding domain superfamily/Winged helix DNA-binding domain"/>
    <property type="match status" value="1"/>
</dbReference>
<evidence type="ECO:0000313" key="8">
    <source>
        <dbReference type="Proteomes" id="UP000063781"/>
    </source>
</evidence>
<comment type="similarity">
    <text evidence="1">Belongs to the sigma-70 factor family. ECF subfamily.</text>
</comment>
<dbReference type="AlphaFoldDB" id="A0A0X8GYF4"/>
<feature type="domain" description="RNA polymerase sigma-70 region 2" evidence="5">
    <location>
        <begin position="10"/>
        <end position="75"/>
    </location>
</feature>
<keyword evidence="4" id="KW-0804">Transcription</keyword>
<feature type="domain" description="RNA polymerase sigma factor 70 region 4 type 2" evidence="6">
    <location>
        <begin position="95"/>
        <end position="147"/>
    </location>
</feature>
<reference evidence="7 8" key="1">
    <citation type="submission" date="2015-10" db="EMBL/GenBank/DDBJ databases">
        <title>Erysipelothrix larvae sp. LV19 isolated from the larval gut of the rhinoceros beetle, Trypoxylus dichotomus.</title>
        <authorList>
            <person name="Lim S."/>
            <person name="Kim B.-C."/>
        </authorList>
    </citation>
    <scope>NUCLEOTIDE SEQUENCE [LARGE SCALE GENOMIC DNA]</scope>
    <source>
        <strain evidence="7 8">LV19</strain>
    </source>
</reference>
<dbReference type="PANTHER" id="PTHR43133:SF51">
    <property type="entry name" value="RNA POLYMERASE SIGMA FACTOR"/>
    <property type="match status" value="1"/>
</dbReference>
<dbReference type="GO" id="GO:0003677">
    <property type="term" value="F:DNA binding"/>
    <property type="evidence" value="ECO:0007669"/>
    <property type="project" value="InterPro"/>
</dbReference>
<dbReference type="InterPro" id="IPR039425">
    <property type="entry name" value="RNA_pol_sigma-70-like"/>
</dbReference>
<evidence type="ECO:0000256" key="3">
    <source>
        <dbReference type="ARBA" id="ARBA00023082"/>
    </source>
</evidence>
<dbReference type="InterPro" id="IPR013249">
    <property type="entry name" value="RNA_pol_sigma70_r4_t2"/>
</dbReference>
<dbReference type="STRING" id="1514105.AOC36_01515"/>
<evidence type="ECO:0000259" key="5">
    <source>
        <dbReference type="Pfam" id="PF04542"/>
    </source>
</evidence>
<keyword evidence="8" id="KW-1185">Reference proteome</keyword>
<dbReference type="EMBL" id="CP013213">
    <property type="protein sequence ID" value="AMC92710.1"/>
    <property type="molecule type" value="Genomic_DNA"/>
</dbReference>
<evidence type="ECO:0000313" key="7">
    <source>
        <dbReference type="EMBL" id="AMC92710.1"/>
    </source>
</evidence>